<feature type="domain" description="Chromo" evidence="5">
    <location>
        <begin position="40"/>
        <end position="103"/>
    </location>
</feature>
<dbReference type="Pfam" id="PF01393">
    <property type="entry name" value="Chromo_shadow"/>
    <property type="match status" value="1"/>
</dbReference>
<comment type="subcellular location">
    <subcellularLocation>
        <location evidence="1">Nucleus</location>
    </subcellularLocation>
</comment>
<protein>
    <submittedName>
        <fullName evidence="6">Chromobox protein homolog 3</fullName>
    </submittedName>
</protein>
<evidence type="ECO:0000256" key="1">
    <source>
        <dbReference type="ARBA" id="ARBA00004123"/>
    </source>
</evidence>
<feature type="domain" description="Chromo" evidence="5">
    <location>
        <begin position="145"/>
        <end position="203"/>
    </location>
</feature>
<comment type="caution">
    <text evidence="6">The sequence shown here is derived from an EMBL/GenBank/DDBJ whole genome shotgun (WGS) entry which is preliminary data.</text>
</comment>
<evidence type="ECO:0000313" key="6">
    <source>
        <dbReference type="EMBL" id="GFY72477.1"/>
    </source>
</evidence>
<dbReference type="SMART" id="SM00300">
    <property type="entry name" value="ChSh"/>
    <property type="match status" value="1"/>
</dbReference>
<dbReference type="CDD" id="cd00034">
    <property type="entry name" value="CSD"/>
    <property type="match status" value="1"/>
</dbReference>
<organism evidence="6 7">
    <name type="scientific">Trichonephila inaurata madagascariensis</name>
    <dbReference type="NCBI Taxonomy" id="2747483"/>
    <lineage>
        <taxon>Eukaryota</taxon>
        <taxon>Metazoa</taxon>
        <taxon>Ecdysozoa</taxon>
        <taxon>Arthropoda</taxon>
        <taxon>Chelicerata</taxon>
        <taxon>Arachnida</taxon>
        <taxon>Araneae</taxon>
        <taxon>Araneomorphae</taxon>
        <taxon>Entelegynae</taxon>
        <taxon>Araneoidea</taxon>
        <taxon>Nephilidae</taxon>
        <taxon>Trichonephila</taxon>
        <taxon>Trichonephila inaurata</taxon>
    </lineage>
</organism>
<dbReference type="AlphaFoldDB" id="A0A8X6YI83"/>
<accession>A0A8X6YI83</accession>
<feature type="region of interest" description="Disordered" evidence="4">
    <location>
        <begin position="102"/>
        <end position="146"/>
    </location>
</feature>
<feature type="compositionally biased region" description="Basic and acidic residues" evidence="4">
    <location>
        <begin position="120"/>
        <end position="146"/>
    </location>
</feature>
<dbReference type="SMART" id="SM00298">
    <property type="entry name" value="CHROMO"/>
    <property type="match status" value="2"/>
</dbReference>
<evidence type="ECO:0000259" key="5">
    <source>
        <dbReference type="PROSITE" id="PS50013"/>
    </source>
</evidence>
<dbReference type="Pfam" id="PF00385">
    <property type="entry name" value="Chromo"/>
    <property type="match status" value="1"/>
</dbReference>
<evidence type="ECO:0000256" key="2">
    <source>
        <dbReference type="ARBA" id="ARBA00022737"/>
    </source>
</evidence>
<evidence type="ECO:0000256" key="4">
    <source>
        <dbReference type="SAM" id="MobiDB-lite"/>
    </source>
</evidence>
<keyword evidence="3" id="KW-0539">Nucleus</keyword>
<proteinExistence type="predicted"/>
<name>A0A8X6YI83_9ARAC</name>
<gene>
    <name evidence="6" type="primary">Cbx3</name>
    <name evidence="6" type="ORF">TNIN_319861</name>
</gene>
<dbReference type="GO" id="GO:0005634">
    <property type="term" value="C:nucleus"/>
    <property type="evidence" value="ECO:0007669"/>
    <property type="project" value="UniProtKB-SubCell"/>
</dbReference>
<dbReference type="PROSITE" id="PS50013">
    <property type="entry name" value="CHROMO_2"/>
    <property type="match status" value="2"/>
</dbReference>
<dbReference type="OrthoDB" id="6421498at2759"/>
<evidence type="ECO:0000313" key="7">
    <source>
        <dbReference type="Proteomes" id="UP000886998"/>
    </source>
</evidence>
<evidence type="ECO:0000256" key="3">
    <source>
        <dbReference type="ARBA" id="ARBA00023242"/>
    </source>
</evidence>
<dbReference type="Proteomes" id="UP000886998">
    <property type="component" value="Unassembled WGS sequence"/>
</dbReference>
<dbReference type="GO" id="GO:0000792">
    <property type="term" value="C:heterochromatin"/>
    <property type="evidence" value="ECO:0007669"/>
    <property type="project" value="UniProtKB-ARBA"/>
</dbReference>
<sequence>MKRKSLVGRPLVGLLGLLVGTLCVVCIVDTVDFRISFGISEIPLVLNRDVKKEEIVDGKVQYFLKWHGYPDEDNTWEPEENLDCPEIIKEFEKNWNAKHKFESNEKKRKLNGTEPSSDPPAKKKAEVGLKSSSLDDKPRGFDRQLEPERIVGATDTTGELMFLIKWKGCDEADLVPSKTANLRCPQIVIKFYEERLIWHPGNSCDDDEVPQTSKLGQCLQLSPLHFPDCSRNY</sequence>
<dbReference type="InterPro" id="IPR016197">
    <property type="entry name" value="Chromo-like_dom_sf"/>
</dbReference>
<dbReference type="Gene3D" id="2.40.50.40">
    <property type="match status" value="2"/>
</dbReference>
<keyword evidence="7" id="KW-1185">Reference proteome</keyword>
<reference evidence="6" key="1">
    <citation type="submission" date="2020-08" db="EMBL/GenBank/DDBJ databases">
        <title>Multicomponent nature underlies the extraordinary mechanical properties of spider dragline silk.</title>
        <authorList>
            <person name="Kono N."/>
            <person name="Nakamura H."/>
            <person name="Mori M."/>
            <person name="Yoshida Y."/>
            <person name="Ohtoshi R."/>
            <person name="Malay A.D."/>
            <person name="Moran D.A.P."/>
            <person name="Tomita M."/>
            <person name="Numata K."/>
            <person name="Arakawa K."/>
        </authorList>
    </citation>
    <scope>NUCLEOTIDE SEQUENCE</scope>
</reference>
<dbReference type="SUPFAM" id="SSF54160">
    <property type="entry name" value="Chromo domain-like"/>
    <property type="match status" value="2"/>
</dbReference>
<dbReference type="InterPro" id="IPR000953">
    <property type="entry name" value="Chromo/chromo_shadow_dom"/>
</dbReference>
<dbReference type="InterPro" id="IPR023779">
    <property type="entry name" value="Chromodomain_CS"/>
</dbReference>
<dbReference type="PROSITE" id="PS00598">
    <property type="entry name" value="CHROMO_1"/>
    <property type="match status" value="1"/>
</dbReference>
<keyword evidence="2" id="KW-0677">Repeat</keyword>
<dbReference type="EMBL" id="BMAV01019467">
    <property type="protein sequence ID" value="GFY72477.1"/>
    <property type="molecule type" value="Genomic_DNA"/>
</dbReference>
<dbReference type="InterPro" id="IPR008251">
    <property type="entry name" value="Chromo_shadow_dom"/>
</dbReference>
<dbReference type="FunFam" id="2.40.50.40:FF:000031">
    <property type="entry name" value="Heterochromatin protein 1"/>
    <property type="match status" value="1"/>
</dbReference>
<dbReference type="InterPro" id="IPR023780">
    <property type="entry name" value="Chromo_domain"/>
</dbReference>
<dbReference type="InterPro" id="IPR051219">
    <property type="entry name" value="Heterochromatin_chromo-domain"/>
</dbReference>
<dbReference type="PANTHER" id="PTHR22812">
    <property type="entry name" value="CHROMOBOX PROTEIN"/>
    <property type="match status" value="1"/>
</dbReference>